<reference evidence="1" key="1">
    <citation type="submission" date="2021-08" db="EMBL/GenBank/DDBJ databases">
        <title>WGS assembly of Ceratopteris richardii.</title>
        <authorList>
            <person name="Marchant D.B."/>
            <person name="Chen G."/>
            <person name="Jenkins J."/>
            <person name="Shu S."/>
            <person name="Leebens-Mack J."/>
            <person name="Grimwood J."/>
            <person name="Schmutz J."/>
            <person name="Soltis P."/>
            <person name="Soltis D."/>
            <person name="Chen Z.-H."/>
        </authorList>
    </citation>
    <scope>NUCLEOTIDE SEQUENCE</scope>
    <source>
        <strain evidence="1">Whitten #5841</strain>
        <tissue evidence="1">Leaf</tissue>
    </source>
</reference>
<protein>
    <submittedName>
        <fullName evidence="1">Uncharacterized protein</fullName>
    </submittedName>
</protein>
<dbReference type="EMBL" id="CM035429">
    <property type="protein sequence ID" value="KAH7299638.1"/>
    <property type="molecule type" value="Genomic_DNA"/>
</dbReference>
<comment type="caution">
    <text evidence="1">The sequence shown here is derived from an EMBL/GenBank/DDBJ whole genome shotgun (WGS) entry which is preliminary data.</text>
</comment>
<accession>A0A8T2RVX9</accession>
<sequence>MNISQPKVIKCKYEIKSKNEGGECEPCHEGAGEKVMDFSCDCRSPGHICN</sequence>
<name>A0A8T2RVX9_CERRI</name>
<dbReference type="AlphaFoldDB" id="A0A8T2RVX9"/>
<proteinExistence type="predicted"/>
<evidence type="ECO:0000313" key="2">
    <source>
        <dbReference type="Proteomes" id="UP000825935"/>
    </source>
</evidence>
<dbReference type="Proteomes" id="UP000825935">
    <property type="component" value="Chromosome 24"/>
</dbReference>
<keyword evidence="2" id="KW-1185">Reference proteome</keyword>
<gene>
    <name evidence="1" type="ORF">KP509_24G021800</name>
</gene>
<evidence type="ECO:0000313" key="1">
    <source>
        <dbReference type="EMBL" id="KAH7299638.1"/>
    </source>
</evidence>
<organism evidence="1 2">
    <name type="scientific">Ceratopteris richardii</name>
    <name type="common">Triangle waterfern</name>
    <dbReference type="NCBI Taxonomy" id="49495"/>
    <lineage>
        <taxon>Eukaryota</taxon>
        <taxon>Viridiplantae</taxon>
        <taxon>Streptophyta</taxon>
        <taxon>Embryophyta</taxon>
        <taxon>Tracheophyta</taxon>
        <taxon>Polypodiopsida</taxon>
        <taxon>Polypodiidae</taxon>
        <taxon>Polypodiales</taxon>
        <taxon>Pteridineae</taxon>
        <taxon>Pteridaceae</taxon>
        <taxon>Parkerioideae</taxon>
        <taxon>Ceratopteris</taxon>
    </lineage>
</organism>